<dbReference type="EMBL" id="BAEP01000075">
    <property type="protein sequence ID" value="GAC26056.1"/>
    <property type="molecule type" value="Genomic_DNA"/>
</dbReference>
<evidence type="ECO:0000256" key="1">
    <source>
        <dbReference type="SAM" id="SignalP"/>
    </source>
</evidence>
<dbReference type="AlphaFoldDB" id="K6YPY6"/>
<dbReference type="OrthoDB" id="6387689at2"/>
<keyword evidence="1" id="KW-0732">Signal</keyword>
<accession>K6YPY6</accession>
<dbReference type="InterPro" id="IPR021559">
    <property type="entry name" value="DUF3019"/>
</dbReference>
<protein>
    <recommendedName>
        <fullName evidence="4">DUF3019 domain-containing protein</fullName>
    </recommendedName>
</protein>
<feature type="signal peptide" evidence="1">
    <location>
        <begin position="1"/>
        <end position="18"/>
    </location>
</feature>
<name>K6YPY6_9ALTE</name>
<feature type="chain" id="PRO_5003897675" description="DUF3019 domain-containing protein" evidence="1">
    <location>
        <begin position="19"/>
        <end position="126"/>
    </location>
</feature>
<evidence type="ECO:0000313" key="3">
    <source>
        <dbReference type="Proteomes" id="UP000006263"/>
    </source>
</evidence>
<organism evidence="2 3">
    <name type="scientific">Paraglaciecola mesophila KMM 241</name>
    <dbReference type="NCBI Taxonomy" id="1128912"/>
    <lineage>
        <taxon>Bacteria</taxon>
        <taxon>Pseudomonadati</taxon>
        <taxon>Pseudomonadota</taxon>
        <taxon>Gammaproteobacteria</taxon>
        <taxon>Alteromonadales</taxon>
        <taxon>Alteromonadaceae</taxon>
        <taxon>Paraglaciecola</taxon>
    </lineage>
</organism>
<evidence type="ECO:0000313" key="2">
    <source>
        <dbReference type="EMBL" id="GAC26056.1"/>
    </source>
</evidence>
<sequence>MRVLLACLSMVLWNEVCAEELEFSWQIQPTVCVNQHVGAQCHFTLSVQVQNQRQQEYCVYVVTLSPQQLFCSSEALLQKDLTLTIDDNTSLLLKNVQGETFLQQPLSVKSTQRSTRFRVNNPWSLF</sequence>
<dbReference type="Proteomes" id="UP000006263">
    <property type="component" value="Unassembled WGS sequence"/>
</dbReference>
<comment type="caution">
    <text evidence="2">The sequence shown here is derived from an EMBL/GenBank/DDBJ whole genome shotgun (WGS) entry which is preliminary data.</text>
</comment>
<dbReference type="Pfam" id="PF11456">
    <property type="entry name" value="DUF3019"/>
    <property type="match status" value="1"/>
</dbReference>
<proteinExistence type="predicted"/>
<evidence type="ECO:0008006" key="4">
    <source>
        <dbReference type="Google" id="ProtNLM"/>
    </source>
</evidence>
<gene>
    <name evidence="2" type="ORF">GMES_3780</name>
</gene>
<dbReference type="eggNOG" id="ENOG5033Y6S">
    <property type="taxonomic scope" value="Bacteria"/>
</dbReference>
<reference evidence="2 3" key="1">
    <citation type="journal article" date="2017" name="Antonie Van Leeuwenhoek">
        <title>Rhizobium rhizosphaerae sp. nov., a novel species isolated from rice rhizosphere.</title>
        <authorList>
            <person name="Zhao J.J."/>
            <person name="Zhang J."/>
            <person name="Zhang R.J."/>
            <person name="Zhang C.W."/>
            <person name="Yin H.Q."/>
            <person name="Zhang X.X."/>
        </authorList>
    </citation>
    <scope>NUCLEOTIDE SEQUENCE [LARGE SCALE GENOMIC DNA]</scope>
    <source>
        <strain evidence="2 3">KMM 241</strain>
    </source>
</reference>